<evidence type="ECO:0000256" key="7">
    <source>
        <dbReference type="ARBA" id="ARBA00022723"/>
    </source>
</evidence>
<proteinExistence type="inferred from homology"/>
<keyword evidence="8" id="KW-0732">Signal</keyword>
<dbReference type="InterPro" id="IPR013608">
    <property type="entry name" value="VWA_N"/>
</dbReference>
<evidence type="ECO:0000256" key="14">
    <source>
        <dbReference type="ARBA" id="ARBA00023157"/>
    </source>
</evidence>
<keyword evidence="6" id="KW-0812">Transmembrane</keyword>
<dbReference type="InterPro" id="IPR051173">
    <property type="entry name" value="Ca_channel_alpha-2/delta"/>
</dbReference>
<protein>
    <recommendedName>
        <fullName evidence="17">VWFA domain-containing protein</fullName>
    </recommendedName>
</protein>
<reference evidence="18" key="1">
    <citation type="submission" date="2025-08" db="UniProtKB">
        <authorList>
            <consortium name="Ensembl"/>
        </authorList>
    </citation>
    <scope>IDENTIFICATION</scope>
</reference>
<keyword evidence="19" id="KW-1185">Reference proteome</keyword>
<dbReference type="Proteomes" id="UP000261620">
    <property type="component" value="Unplaced"/>
</dbReference>
<keyword evidence="12" id="KW-0406">Ion transport</keyword>
<evidence type="ECO:0000313" key="19">
    <source>
        <dbReference type="Proteomes" id="UP000261620"/>
    </source>
</evidence>
<dbReference type="PROSITE" id="PS50234">
    <property type="entry name" value="VWFA"/>
    <property type="match status" value="1"/>
</dbReference>
<keyword evidence="7" id="KW-0479">Metal-binding</keyword>
<evidence type="ECO:0000256" key="16">
    <source>
        <dbReference type="ARBA" id="ARBA00023303"/>
    </source>
</evidence>
<evidence type="ECO:0000256" key="1">
    <source>
        <dbReference type="ARBA" id="ARBA00004479"/>
    </source>
</evidence>
<dbReference type="SUPFAM" id="SSF53300">
    <property type="entry name" value="vWA-like"/>
    <property type="match status" value="1"/>
</dbReference>
<dbReference type="GO" id="GO:1990454">
    <property type="term" value="C:L-type voltage-gated calcium channel complex"/>
    <property type="evidence" value="ECO:0007669"/>
    <property type="project" value="TreeGrafter"/>
</dbReference>
<evidence type="ECO:0000256" key="3">
    <source>
        <dbReference type="ARBA" id="ARBA00022448"/>
    </source>
</evidence>
<dbReference type="InterPro" id="IPR036465">
    <property type="entry name" value="vWFA_dom_sf"/>
</dbReference>
<keyword evidence="13" id="KW-0472">Membrane</keyword>
<dbReference type="GO" id="GO:0005245">
    <property type="term" value="F:voltage-gated calcium channel activity"/>
    <property type="evidence" value="ECO:0007669"/>
    <property type="project" value="TreeGrafter"/>
</dbReference>
<comment type="similarity">
    <text evidence="2">Belongs to the calcium channel subunit alpha-2/delta family.</text>
</comment>
<organism evidence="18 19">
    <name type="scientific">Mola mola</name>
    <name type="common">Ocean sunfish</name>
    <name type="synonym">Tetraodon mola</name>
    <dbReference type="NCBI Taxonomy" id="94237"/>
    <lineage>
        <taxon>Eukaryota</taxon>
        <taxon>Metazoa</taxon>
        <taxon>Chordata</taxon>
        <taxon>Craniata</taxon>
        <taxon>Vertebrata</taxon>
        <taxon>Euteleostomi</taxon>
        <taxon>Actinopterygii</taxon>
        <taxon>Neopterygii</taxon>
        <taxon>Teleostei</taxon>
        <taxon>Neoteleostei</taxon>
        <taxon>Acanthomorphata</taxon>
        <taxon>Eupercaria</taxon>
        <taxon>Tetraodontiformes</taxon>
        <taxon>Molidae</taxon>
        <taxon>Mola</taxon>
    </lineage>
</organism>
<keyword evidence="14" id="KW-1015">Disulfide bond</keyword>
<dbReference type="Pfam" id="PF00092">
    <property type="entry name" value="VWA"/>
    <property type="match status" value="1"/>
</dbReference>
<dbReference type="Pfam" id="PF08473">
    <property type="entry name" value="VGCC_alpha2"/>
    <property type="match status" value="1"/>
</dbReference>
<evidence type="ECO:0000256" key="9">
    <source>
        <dbReference type="ARBA" id="ARBA00022837"/>
    </source>
</evidence>
<sequence>MKLLSLSCSSISKSFPCIIKEWVDQMQKELITLIDTASGMHHLIWVSMTLQTHTRRLVTLYNLCILMLNLFLLAAEAEKFQMEHEWRDDSELNQTKRKTNRYVPEDFEIDPDFKRLVSYNTTAVHIPTDIYEGSTIILNELNWTEALEDVFRKNKEEDPSLLWQVFGSATGLARYYPASPWMNSMQTFLVFLSGSVSGLTLKLIRTSVSKMLETLSDDDYVNVVYFNDKAMYASCFENLVQANVRNKRMLKKAVQGITAKGITNYRGGFELAFKQLMNVSRANCNKIIMLFTDGGEEKAEEIFKKYNPNQAVRIFTFSVGQHNYDKGPIQWMACTNKGYYYEIPSIGAIRINTQEYLDVLGRPMVKDHKRAKQVQWTNVYLDALELGLVITGTLPVFNKTNTGTKRNLKFQNQLILGVMAIDVSLEDIKRLTPRFTFGPNGYYFAIDPNGYVLLHPNLQPLTAKFHEPVTLDFLDAELENDIKVEVWKVELLTYHAALIYTNMFDGKRYIDLGQRTYTFAPVKGTDYSLSNINPQDKKIHKPLFLSPVSESLLADKFDEYGYTFIAPRMYCKDLKPDKNKNNTEFLMEFNDYIDTKTPNNPSCNVELVNRMLLDAGITSELIKIWKKNEVRHGVVARFVATDGGITRVYPKSAGLSWEEEAETYESSFYKRSLDNDLYVFTPSPYSKENSSDESVLVSRAVNIDVSNIILKPAGKDTHKVKQRRLNILSAVLRFQCNDEICGCQRNHPYVECVLLDDGGFLVMSNQDDDIAKIGRFFGVIDPILMKTLVNSSLFTFKKTFDYQSLCDPKKESKAAAGLRSVYVPTIADILNLGWWATMLDSCIRCMFYFFYLNVLMRPSAAEMDDEVSDAMLKEVCITEQTQYYFESNQLSFRGNIDCENCTRMYHAEKLPKTNLVFIIADAKLTCLSCDSKPLIQDEQQSDGPDPCELAHNPRHRKGPDVCLDSTQNVSCSYRTCRVCTFLLLGCSV</sequence>
<evidence type="ECO:0000256" key="6">
    <source>
        <dbReference type="ARBA" id="ARBA00022692"/>
    </source>
</evidence>
<evidence type="ECO:0000256" key="15">
    <source>
        <dbReference type="ARBA" id="ARBA00023180"/>
    </source>
</evidence>
<dbReference type="Pfam" id="PF08399">
    <property type="entry name" value="VWA_N"/>
    <property type="match status" value="1"/>
</dbReference>
<reference evidence="18" key="2">
    <citation type="submission" date="2025-09" db="UniProtKB">
        <authorList>
            <consortium name="Ensembl"/>
        </authorList>
    </citation>
    <scope>IDENTIFICATION</scope>
</reference>
<evidence type="ECO:0000256" key="13">
    <source>
        <dbReference type="ARBA" id="ARBA00023136"/>
    </source>
</evidence>
<keyword evidence="3" id="KW-0813">Transport</keyword>
<keyword evidence="4" id="KW-0109">Calcium transport</keyword>
<evidence type="ECO:0000256" key="12">
    <source>
        <dbReference type="ARBA" id="ARBA00023065"/>
    </source>
</evidence>
<keyword evidence="16" id="KW-0407">Ion channel</keyword>
<dbReference type="Ensembl" id="ENSMMOT00000002346.1">
    <property type="protein sequence ID" value="ENSMMOP00000002305.1"/>
    <property type="gene ID" value="ENSMMOG00000001838.1"/>
</dbReference>
<evidence type="ECO:0000256" key="8">
    <source>
        <dbReference type="ARBA" id="ARBA00022729"/>
    </source>
</evidence>
<dbReference type="InterPro" id="IPR013680">
    <property type="entry name" value="VDCC_a2/dsu"/>
</dbReference>
<evidence type="ECO:0000256" key="11">
    <source>
        <dbReference type="ARBA" id="ARBA00022989"/>
    </source>
</evidence>
<keyword evidence="11" id="KW-1133">Transmembrane helix</keyword>
<accession>A0A3Q4AE85</accession>
<feature type="domain" description="VWFA" evidence="17">
    <location>
        <begin position="185"/>
        <end position="360"/>
    </location>
</feature>
<dbReference type="PANTHER" id="PTHR10166:SF6">
    <property type="entry name" value="VOLTAGE-DEPENDENT CALCIUM CHANNEL SUBUNIT ALPHA-2_DELTA-1"/>
    <property type="match status" value="1"/>
</dbReference>
<dbReference type="PANTHER" id="PTHR10166">
    <property type="entry name" value="VOLTAGE-DEPENDENT CALCIUM CHANNEL SUBUNIT ALPHA-2/DELTA-RELATED"/>
    <property type="match status" value="1"/>
</dbReference>
<keyword evidence="9" id="KW-0106">Calcium</keyword>
<evidence type="ECO:0000256" key="4">
    <source>
        <dbReference type="ARBA" id="ARBA00022568"/>
    </source>
</evidence>
<evidence type="ECO:0000256" key="10">
    <source>
        <dbReference type="ARBA" id="ARBA00022882"/>
    </source>
</evidence>
<dbReference type="SMART" id="SM00327">
    <property type="entry name" value="VWA"/>
    <property type="match status" value="1"/>
</dbReference>
<dbReference type="Gene3D" id="3.40.50.410">
    <property type="entry name" value="von Willebrand factor, type A domain"/>
    <property type="match status" value="1"/>
</dbReference>
<keyword evidence="10" id="KW-0851">Voltage-gated channel</keyword>
<dbReference type="Gene3D" id="3.30.450.20">
    <property type="entry name" value="PAS domain"/>
    <property type="match status" value="1"/>
</dbReference>
<dbReference type="InterPro" id="IPR002035">
    <property type="entry name" value="VWF_A"/>
</dbReference>
<keyword evidence="15" id="KW-0325">Glycoprotein</keyword>
<dbReference type="AlphaFoldDB" id="A0A3Q4AE85"/>
<evidence type="ECO:0000256" key="2">
    <source>
        <dbReference type="ARBA" id="ARBA00007060"/>
    </source>
</evidence>
<keyword evidence="5" id="KW-0107">Calcium channel</keyword>
<evidence type="ECO:0000256" key="5">
    <source>
        <dbReference type="ARBA" id="ARBA00022673"/>
    </source>
</evidence>
<dbReference type="GO" id="GO:0046872">
    <property type="term" value="F:metal ion binding"/>
    <property type="evidence" value="ECO:0007669"/>
    <property type="project" value="UniProtKB-KW"/>
</dbReference>
<comment type="subcellular location">
    <subcellularLocation>
        <location evidence="1">Membrane</location>
        <topology evidence="1">Single-pass type I membrane protein</topology>
    </subcellularLocation>
</comment>
<evidence type="ECO:0000313" key="18">
    <source>
        <dbReference type="Ensembl" id="ENSMMOP00000002305.1"/>
    </source>
</evidence>
<name>A0A3Q4AE85_MOLML</name>
<evidence type="ECO:0000259" key="17">
    <source>
        <dbReference type="PROSITE" id="PS50234"/>
    </source>
</evidence>